<keyword evidence="3" id="KW-1185">Reference proteome</keyword>
<dbReference type="EMBL" id="JARJLG010000034">
    <property type="protein sequence ID" value="KAJ7765953.1"/>
    <property type="molecule type" value="Genomic_DNA"/>
</dbReference>
<protein>
    <submittedName>
        <fullName evidence="2">Uncharacterized protein</fullName>
    </submittedName>
</protein>
<accession>A0AAD7JJS6</accession>
<proteinExistence type="predicted"/>
<dbReference type="Proteomes" id="UP001215280">
    <property type="component" value="Unassembled WGS sequence"/>
</dbReference>
<evidence type="ECO:0000256" key="1">
    <source>
        <dbReference type="SAM" id="MobiDB-lite"/>
    </source>
</evidence>
<evidence type="ECO:0000313" key="2">
    <source>
        <dbReference type="EMBL" id="KAJ7765953.1"/>
    </source>
</evidence>
<sequence>MSRRSHRFSFQGATRSSRASQAQTPRRSCRPSRRTPPGPSPRTRTAPCPCSFLQDSDLLNAPFKPVVCMRRKQQLNSLVIPRVEHVETPPSPRVQSDHFRISNGTPTAQFADSASAALATGAYFLGSIASGQNGTGRNGATGISKRTQRERWKARGLPLLDHRMDGAIIVCACPTSRAMATVGSSGHVRCFLRLSIPACSAHPGSPLSFSWPSLRPHLPDDLQLFCINGSDARRTGTLRRQVRMAQRVPDALLREG</sequence>
<organism evidence="2 3">
    <name type="scientific">Mycena maculata</name>
    <dbReference type="NCBI Taxonomy" id="230809"/>
    <lineage>
        <taxon>Eukaryota</taxon>
        <taxon>Fungi</taxon>
        <taxon>Dikarya</taxon>
        <taxon>Basidiomycota</taxon>
        <taxon>Agaricomycotina</taxon>
        <taxon>Agaricomycetes</taxon>
        <taxon>Agaricomycetidae</taxon>
        <taxon>Agaricales</taxon>
        <taxon>Marasmiineae</taxon>
        <taxon>Mycenaceae</taxon>
        <taxon>Mycena</taxon>
    </lineage>
</organism>
<feature type="compositionally biased region" description="Polar residues" evidence="1">
    <location>
        <begin position="11"/>
        <end position="23"/>
    </location>
</feature>
<dbReference type="AlphaFoldDB" id="A0AAD7JJS6"/>
<gene>
    <name evidence="2" type="ORF">DFH07DRAFT_359536</name>
</gene>
<feature type="region of interest" description="Disordered" evidence="1">
    <location>
        <begin position="1"/>
        <end position="47"/>
    </location>
</feature>
<comment type="caution">
    <text evidence="2">The sequence shown here is derived from an EMBL/GenBank/DDBJ whole genome shotgun (WGS) entry which is preliminary data.</text>
</comment>
<reference evidence="2" key="1">
    <citation type="submission" date="2023-03" db="EMBL/GenBank/DDBJ databases">
        <title>Massive genome expansion in bonnet fungi (Mycena s.s.) driven by repeated elements and novel gene families across ecological guilds.</title>
        <authorList>
            <consortium name="Lawrence Berkeley National Laboratory"/>
            <person name="Harder C.B."/>
            <person name="Miyauchi S."/>
            <person name="Viragh M."/>
            <person name="Kuo A."/>
            <person name="Thoen E."/>
            <person name="Andreopoulos B."/>
            <person name="Lu D."/>
            <person name="Skrede I."/>
            <person name="Drula E."/>
            <person name="Henrissat B."/>
            <person name="Morin E."/>
            <person name="Kohler A."/>
            <person name="Barry K."/>
            <person name="LaButti K."/>
            <person name="Morin E."/>
            <person name="Salamov A."/>
            <person name="Lipzen A."/>
            <person name="Mereny Z."/>
            <person name="Hegedus B."/>
            <person name="Baldrian P."/>
            <person name="Stursova M."/>
            <person name="Weitz H."/>
            <person name="Taylor A."/>
            <person name="Grigoriev I.V."/>
            <person name="Nagy L.G."/>
            <person name="Martin F."/>
            <person name="Kauserud H."/>
        </authorList>
    </citation>
    <scope>NUCLEOTIDE SEQUENCE</scope>
    <source>
        <strain evidence="2">CBHHK188m</strain>
    </source>
</reference>
<evidence type="ECO:0000313" key="3">
    <source>
        <dbReference type="Proteomes" id="UP001215280"/>
    </source>
</evidence>
<name>A0AAD7JJS6_9AGAR</name>